<comment type="subunit">
    <text evidence="5">Homodimer or homotetramer.</text>
</comment>
<name>A0A9W6B8S9_9FLAO</name>
<keyword evidence="4 5" id="KW-0620">Polyamine biosynthesis</keyword>
<keyword evidence="5" id="KW-1003">Cell membrane</keyword>
<sequence length="514" mass="58231">MFTKKSTLLKAAIFATGFSGVVAEYILSTLATYFLGDSIFQWIMIISLMLFSMGLGSRVSKSFHTNLLKKFLLVEFTLSILVAFSPLAVYTISAYSDAYGLIIYMLAIGIGMLIGMEVPLVIRINEEFEQLRYNISNILENDYYGSLLGGVFFAFIGLPILGLTYTPFVLGLVNFSVAVLLMLVLWKLFSSSDKKTFIPSGIFVLIVLVGGLFMAKPIIQFGEQAKYKDKVIFQKQTTYQRIVMTQWKDDYWLYLNGNQQLCTRDEVMYHEPLVHPAMTLHPHPAKVLVLGGGDGCAVREILKYPTVESVKLIDLDPEMTKLGQTSPVLTKLNQNSLNNEKVTIVNTDGFQYIQKDTDTYDVIIIDLPDPRTVELGRLYSQEFYEMCYRQLRPQGVIITQAGSPYFATKAFQCIETTMAAAGFTTVPIHNQVVTMGEWGWSLGQKQSPYPDLQSTLRRVHFSVPTQWIDNEAMQLITSFGKDTYWLKDTEGVEVNSIHHPVLYQYYLKGNWDLY</sequence>
<feature type="transmembrane region" description="Helical" evidence="5">
    <location>
        <begin position="196"/>
        <end position="215"/>
    </location>
</feature>
<feature type="active site" description="Proton acceptor" evidence="5 6">
    <location>
        <position position="366"/>
    </location>
</feature>
<keyword evidence="5" id="KW-0812">Transmembrane</keyword>
<feature type="transmembrane region" description="Helical" evidence="5">
    <location>
        <begin position="98"/>
        <end position="122"/>
    </location>
</feature>
<evidence type="ECO:0000256" key="2">
    <source>
        <dbReference type="ARBA" id="ARBA00022679"/>
    </source>
</evidence>
<comment type="function">
    <text evidence="5">Catalyzes the irreversible transfer of a propylamine group from the amino donor S-adenosylmethioninamine (decarboxy-AdoMet) to putrescine (1,4-diaminobutane) to yield spermidine.</text>
</comment>
<evidence type="ECO:0000256" key="3">
    <source>
        <dbReference type="ARBA" id="ARBA00023066"/>
    </source>
</evidence>
<comment type="catalytic activity">
    <reaction evidence="5">
        <text>S-adenosyl 3-(methylsulfanyl)propylamine + putrescine = S-methyl-5'-thioadenosine + spermidine + H(+)</text>
        <dbReference type="Rhea" id="RHEA:12721"/>
        <dbReference type="ChEBI" id="CHEBI:15378"/>
        <dbReference type="ChEBI" id="CHEBI:17509"/>
        <dbReference type="ChEBI" id="CHEBI:57443"/>
        <dbReference type="ChEBI" id="CHEBI:57834"/>
        <dbReference type="ChEBI" id="CHEBI:326268"/>
        <dbReference type="EC" id="2.5.1.16"/>
    </reaction>
</comment>
<dbReference type="EC" id="2.5.1.16" evidence="5"/>
<dbReference type="InterPro" id="IPR030373">
    <property type="entry name" value="PABS_CS"/>
</dbReference>
<evidence type="ECO:0000256" key="4">
    <source>
        <dbReference type="ARBA" id="ARBA00023115"/>
    </source>
</evidence>
<feature type="transmembrane region" description="Helical" evidence="5">
    <location>
        <begin position="143"/>
        <end position="162"/>
    </location>
</feature>
<keyword evidence="9" id="KW-1185">Reference proteome</keyword>
<evidence type="ECO:0000256" key="5">
    <source>
        <dbReference type="HAMAP-Rule" id="MF_00198"/>
    </source>
</evidence>
<dbReference type="SUPFAM" id="SSF53335">
    <property type="entry name" value="S-adenosyl-L-methionine-dependent methyltransferases"/>
    <property type="match status" value="1"/>
</dbReference>
<feature type="binding site" evidence="5">
    <location>
        <position position="270"/>
    </location>
    <ligand>
        <name>spermidine</name>
        <dbReference type="ChEBI" id="CHEBI:57834"/>
    </ligand>
</feature>
<feature type="binding site" evidence="5">
    <location>
        <position position="314"/>
    </location>
    <ligand>
        <name>S-methyl-5'-thioadenosine</name>
        <dbReference type="ChEBI" id="CHEBI:17509"/>
    </ligand>
</feature>
<feature type="binding site" evidence="5">
    <location>
        <begin position="348"/>
        <end position="349"/>
    </location>
    <ligand>
        <name>S-methyl-5'-thioadenosine</name>
        <dbReference type="ChEBI" id="CHEBI:17509"/>
    </ligand>
</feature>
<dbReference type="GO" id="GO:0004766">
    <property type="term" value="F:spermidine synthase activity"/>
    <property type="evidence" value="ECO:0007669"/>
    <property type="project" value="UniProtKB-UniRule"/>
</dbReference>
<dbReference type="InterPro" id="IPR030374">
    <property type="entry name" value="PABS"/>
</dbReference>
<dbReference type="PANTHER" id="PTHR43317:SF1">
    <property type="entry name" value="THERMOSPERMINE SYNTHASE ACAULIS5"/>
    <property type="match status" value="1"/>
</dbReference>
<dbReference type="CDD" id="cd02440">
    <property type="entry name" value="AdoMet_MTases"/>
    <property type="match status" value="1"/>
</dbReference>
<dbReference type="InterPro" id="IPR001045">
    <property type="entry name" value="Spermi_synthase"/>
</dbReference>
<dbReference type="AlphaFoldDB" id="A0A9W6B8S9"/>
<dbReference type="Gene3D" id="3.40.50.150">
    <property type="entry name" value="Vaccinia Virus protein VP39"/>
    <property type="match status" value="1"/>
</dbReference>
<keyword evidence="5" id="KW-0472">Membrane</keyword>
<comment type="similarity">
    <text evidence="1 5">Belongs to the spermidine/spermine synthase family.</text>
</comment>
<keyword evidence="2 5" id="KW-0808">Transferase</keyword>
<dbReference type="GO" id="GO:0008295">
    <property type="term" value="P:spermidine biosynthetic process"/>
    <property type="evidence" value="ECO:0007669"/>
    <property type="project" value="UniProtKB-UniRule"/>
</dbReference>
<dbReference type="Pfam" id="PF01564">
    <property type="entry name" value="Spermine_synth"/>
    <property type="match status" value="1"/>
</dbReference>
<comment type="caution">
    <text evidence="5">Lacks conserved residue(s) required for the propagation of feature annotation.</text>
</comment>
<dbReference type="EMBL" id="BRVP01000014">
    <property type="protein sequence ID" value="GLB53083.1"/>
    <property type="molecule type" value="Genomic_DNA"/>
</dbReference>
<dbReference type="NCBIfam" id="NF002956">
    <property type="entry name" value="PRK03612.1"/>
    <property type="match status" value="1"/>
</dbReference>
<reference evidence="8" key="1">
    <citation type="submission" date="2022-07" db="EMBL/GenBank/DDBJ databases">
        <title>Taxonomy of Novel Oxalotrophic and Methylotrophic Bacteria.</title>
        <authorList>
            <person name="Sahin N."/>
            <person name="Tani A."/>
        </authorList>
    </citation>
    <scope>NUCLEOTIDE SEQUENCE</scope>
    <source>
        <strain evidence="8">AM327</strain>
    </source>
</reference>
<evidence type="ECO:0000313" key="9">
    <source>
        <dbReference type="Proteomes" id="UP001143545"/>
    </source>
</evidence>
<evidence type="ECO:0000256" key="1">
    <source>
        <dbReference type="ARBA" id="ARBA00007867"/>
    </source>
</evidence>
<dbReference type="PANTHER" id="PTHR43317">
    <property type="entry name" value="THERMOSPERMINE SYNTHASE ACAULIS5"/>
    <property type="match status" value="1"/>
</dbReference>
<dbReference type="InterPro" id="IPR029063">
    <property type="entry name" value="SAM-dependent_MTases_sf"/>
</dbReference>
<evidence type="ECO:0000259" key="7">
    <source>
        <dbReference type="PROSITE" id="PS51006"/>
    </source>
</evidence>
<dbReference type="RefSeq" id="WP_281754767.1">
    <property type="nucleotide sequence ID" value="NZ_BRVP01000014.1"/>
</dbReference>
<dbReference type="Proteomes" id="UP001143545">
    <property type="component" value="Unassembled WGS sequence"/>
</dbReference>
<dbReference type="PROSITE" id="PS01330">
    <property type="entry name" value="PABS_1"/>
    <property type="match status" value="1"/>
</dbReference>
<accession>A0A9W6B8S9</accession>
<feature type="binding site" evidence="5">
    <location>
        <position position="240"/>
    </location>
    <ligand>
        <name>S-methyl-5'-thioadenosine</name>
        <dbReference type="ChEBI" id="CHEBI:17509"/>
    </ligand>
</feature>
<protein>
    <recommendedName>
        <fullName evidence="5">Polyamine aminopropyltransferase</fullName>
    </recommendedName>
    <alternativeName>
        <fullName evidence="5">Putrescine aminopropyltransferase</fullName>
        <shortName evidence="5">PAPT</shortName>
    </alternativeName>
    <alternativeName>
        <fullName evidence="5">Spermidine synthase</fullName>
        <shortName evidence="5">SPDS</shortName>
        <shortName evidence="5">SPDSY</shortName>
        <ecNumber evidence="5">2.5.1.16</ecNumber>
    </alternativeName>
</protein>
<keyword evidence="3 5" id="KW-0745">Spermidine biosynthesis</keyword>
<dbReference type="HAMAP" id="MF_00198">
    <property type="entry name" value="Spermidine_synth"/>
    <property type="match status" value="1"/>
</dbReference>
<organism evidence="8 9">
    <name type="scientific">Neptunitalea chrysea</name>
    <dbReference type="NCBI Taxonomy" id="1647581"/>
    <lineage>
        <taxon>Bacteria</taxon>
        <taxon>Pseudomonadati</taxon>
        <taxon>Bacteroidota</taxon>
        <taxon>Flavobacteriia</taxon>
        <taxon>Flavobacteriales</taxon>
        <taxon>Flavobacteriaceae</taxon>
        <taxon>Neptunitalea</taxon>
    </lineage>
</organism>
<comment type="caution">
    <text evidence="8">The sequence shown here is derived from an EMBL/GenBank/DDBJ whole genome shotgun (WGS) entry which is preliminary data.</text>
</comment>
<evidence type="ECO:0000313" key="8">
    <source>
        <dbReference type="EMBL" id="GLB53083.1"/>
    </source>
</evidence>
<feature type="transmembrane region" description="Helical" evidence="5">
    <location>
        <begin position="168"/>
        <end position="189"/>
    </location>
</feature>
<dbReference type="GO" id="GO:0005886">
    <property type="term" value="C:plasma membrane"/>
    <property type="evidence" value="ECO:0007669"/>
    <property type="project" value="UniProtKB-SubCell"/>
</dbReference>
<feature type="binding site" evidence="5">
    <location>
        <position position="294"/>
    </location>
    <ligand>
        <name>spermidine</name>
        <dbReference type="ChEBI" id="CHEBI:57834"/>
    </ligand>
</feature>
<gene>
    <name evidence="8" type="primary">speE1</name>
    <name evidence="5" type="synonym">speE</name>
    <name evidence="8" type="ORF">NBRC110019_21230</name>
</gene>
<feature type="transmembrane region" description="Helical" evidence="5">
    <location>
        <begin position="71"/>
        <end position="92"/>
    </location>
</feature>
<dbReference type="PROSITE" id="PS51006">
    <property type="entry name" value="PABS_2"/>
    <property type="match status" value="1"/>
</dbReference>
<feature type="domain" description="PABS" evidence="7">
    <location>
        <begin position="210"/>
        <end position="445"/>
    </location>
</feature>
<proteinExistence type="inferred from homology"/>
<feature type="transmembrane region" description="Helical" evidence="5">
    <location>
        <begin position="39"/>
        <end position="59"/>
    </location>
</feature>
<evidence type="ECO:0000256" key="6">
    <source>
        <dbReference type="PROSITE-ProRule" id="PRU00354"/>
    </source>
</evidence>
<comment type="subcellular location">
    <subcellularLocation>
        <location evidence="5">Cell membrane</location>
        <topology evidence="5">Multi-pass membrane protein</topology>
    </subcellularLocation>
</comment>
<comment type="pathway">
    <text evidence="5">Amine and polyamine biosynthesis; spermidine biosynthesis; spermidine from putrescine: step 1/1.</text>
</comment>
<dbReference type="GO" id="GO:0010487">
    <property type="term" value="F:thermospermine synthase activity"/>
    <property type="evidence" value="ECO:0007669"/>
    <property type="project" value="UniProtKB-ARBA"/>
</dbReference>
<keyword evidence="5" id="KW-1133">Transmembrane helix</keyword>